<comment type="similarity">
    <text evidence="1">Belongs to the sulfatase family.</text>
</comment>
<gene>
    <name evidence="6" type="ORF">GHT07_03100</name>
</gene>
<keyword evidence="2" id="KW-0479">Metal-binding</keyword>
<keyword evidence="6" id="KW-0808">Transferase</keyword>
<protein>
    <submittedName>
        <fullName evidence="6">Sulfatase-like hydrolase/transferase</fullName>
    </submittedName>
</protein>
<dbReference type="PROSITE" id="PS00149">
    <property type="entry name" value="SULFATASE_2"/>
    <property type="match status" value="1"/>
</dbReference>
<evidence type="ECO:0000313" key="6">
    <source>
        <dbReference type="EMBL" id="MRD46251.1"/>
    </source>
</evidence>
<reference evidence="6 7" key="1">
    <citation type="submission" date="2019-11" db="EMBL/GenBank/DDBJ databases">
        <title>Caenimonas koreensis gen. nov., sp. nov., isolated from activated sludge.</title>
        <authorList>
            <person name="Seung H.R."/>
        </authorList>
    </citation>
    <scope>NUCLEOTIDE SEQUENCE [LARGE SCALE GENOMIC DNA]</scope>
    <source>
        <strain evidence="6 7">EMB320</strain>
    </source>
</reference>
<dbReference type="PANTHER" id="PTHR42693">
    <property type="entry name" value="ARYLSULFATASE FAMILY MEMBER"/>
    <property type="match status" value="1"/>
</dbReference>
<evidence type="ECO:0000256" key="3">
    <source>
        <dbReference type="ARBA" id="ARBA00022801"/>
    </source>
</evidence>
<sequence length="433" mass="48241">MKPNIIFIVADDLGFADLGCYGGRAPVSPVLDGLAANGLKFTQGYSNSPVCSPTRFALMTARYQYRLRGAAEEPINSKSRGSTTLGLPPEHPTLPSLLRDAGYRTALIGKWHMGYPPSFGPLRSGYDEFFGPMSGGVDYFTHCGWTGAHDLWEGEEEKHEPGYLTDLISRRAVDYIGRAGAGDAPFFLSLHYTAPHWPWETRDDEALAQEVKDNLFHLHGGNIHSYRKMIHHMDEGIGWVMQALRAKGIADNTLVVFTSDNGGERFSDNWPLVGGKMDLTEGGIRVPWIAHWPAVIQAGGLSEQLCMTMDWSATMLEAGGAKAHPDYPLDGVSLMKVLRDSSVSFDRPLHWRMNHRGQRALRDGNWKYLRVDGNDYLFDIPADERERANLATRQPQRLADMRDAWQAWNATMPPIPPDATVSLGFSVKDMPQR</sequence>
<name>A0A844B6S3_9BURK</name>
<evidence type="ECO:0000313" key="7">
    <source>
        <dbReference type="Proteomes" id="UP000487350"/>
    </source>
</evidence>
<feature type="domain" description="Sulfatase N-terminal" evidence="5">
    <location>
        <begin position="3"/>
        <end position="320"/>
    </location>
</feature>
<keyword evidence="4" id="KW-0106">Calcium</keyword>
<evidence type="ECO:0000256" key="1">
    <source>
        <dbReference type="ARBA" id="ARBA00008779"/>
    </source>
</evidence>
<proteinExistence type="inferred from homology"/>
<evidence type="ECO:0000256" key="4">
    <source>
        <dbReference type="ARBA" id="ARBA00022837"/>
    </source>
</evidence>
<evidence type="ECO:0000256" key="2">
    <source>
        <dbReference type="ARBA" id="ARBA00022723"/>
    </source>
</evidence>
<dbReference type="GO" id="GO:0046872">
    <property type="term" value="F:metal ion binding"/>
    <property type="evidence" value="ECO:0007669"/>
    <property type="project" value="UniProtKB-KW"/>
</dbReference>
<dbReference type="GO" id="GO:0016740">
    <property type="term" value="F:transferase activity"/>
    <property type="evidence" value="ECO:0007669"/>
    <property type="project" value="UniProtKB-KW"/>
</dbReference>
<dbReference type="Pfam" id="PF00884">
    <property type="entry name" value="Sulfatase"/>
    <property type="match status" value="1"/>
</dbReference>
<keyword evidence="3 6" id="KW-0378">Hydrolase</keyword>
<dbReference type="InterPro" id="IPR050738">
    <property type="entry name" value="Sulfatase"/>
</dbReference>
<dbReference type="PANTHER" id="PTHR42693:SF53">
    <property type="entry name" value="ENDO-4-O-SULFATASE"/>
    <property type="match status" value="1"/>
</dbReference>
<dbReference type="EMBL" id="WJBU01000002">
    <property type="protein sequence ID" value="MRD46251.1"/>
    <property type="molecule type" value="Genomic_DNA"/>
</dbReference>
<evidence type="ECO:0000259" key="5">
    <source>
        <dbReference type="Pfam" id="PF00884"/>
    </source>
</evidence>
<accession>A0A844B6S3</accession>
<dbReference type="InterPro" id="IPR000917">
    <property type="entry name" value="Sulfatase_N"/>
</dbReference>
<keyword evidence="7" id="KW-1185">Reference proteome</keyword>
<comment type="caution">
    <text evidence="6">The sequence shown here is derived from an EMBL/GenBank/DDBJ whole genome shotgun (WGS) entry which is preliminary data.</text>
</comment>
<dbReference type="Gene3D" id="3.40.720.10">
    <property type="entry name" value="Alkaline Phosphatase, subunit A"/>
    <property type="match status" value="1"/>
</dbReference>
<dbReference type="Gene3D" id="3.30.1120.10">
    <property type="match status" value="1"/>
</dbReference>
<dbReference type="GO" id="GO:0004065">
    <property type="term" value="F:arylsulfatase activity"/>
    <property type="evidence" value="ECO:0007669"/>
    <property type="project" value="TreeGrafter"/>
</dbReference>
<dbReference type="SUPFAM" id="SSF53649">
    <property type="entry name" value="Alkaline phosphatase-like"/>
    <property type="match status" value="1"/>
</dbReference>
<organism evidence="6 7">
    <name type="scientific">Caenimonas koreensis DSM 17982</name>
    <dbReference type="NCBI Taxonomy" id="1121255"/>
    <lineage>
        <taxon>Bacteria</taxon>
        <taxon>Pseudomonadati</taxon>
        <taxon>Pseudomonadota</taxon>
        <taxon>Betaproteobacteria</taxon>
        <taxon>Burkholderiales</taxon>
        <taxon>Comamonadaceae</taxon>
        <taxon>Caenimonas</taxon>
    </lineage>
</organism>
<dbReference type="Proteomes" id="UP000487350">
    <property type="component" value="Unassembled WGS sequence"/>
</dbReference>
<dbReference type="AlphaFoldDB" id="A0A844B6S3"/>
<dbReference type="InterPro" id="IPR024607">
    <property type="entry name" value="Sulfatase_CS"/>
</dbReference>
<dbReference type="InterPro" id="IPR017850">
    <property type="entry name" value="Alkaline_phosphatase_core_sf"/>
</dbReference>